<keyword evidence="10" id="KW-0675">Receptor</keyword>
<evidence type="ECO:0000313" key="26">
    <source>
        <dbReference type="RefSeq" id="XP_060676072.1"/>
    </source>
</evidence>
<dbReference type="RefSeq" id="XP_060676065.1">
    <property type="nucleotide sequence ID" value="XM_060820082.1"/>
</dbReference>
<evidence type="ECO:0000256" key="9">
    <source>
        <dbReference type="ARBA" id="ARBA00023136"/>
    </source>
</evidence>
<evidence type="ECO:0000256" key="2">
    <source>
        <dbReference type="ARBA" id="ARBA00009592"/>
    </source>
</evidence>
<dbReference type="Pfam" id="PF08263">
    <property type="entry name" value="LRRNT_2"/>
    <property type="match status" value="2"/>
</dbReference>
<dbReference type="SUPFAM" id="SSF52058">
    <property type="entry name" value="L domain-like"/>
    <property type="match status" value="1"/>
</dbReference>
<comment type="subcellular location">
    <subcellularLocation>
        <location evidence="1">Cell membrane</location>
        <topology evidence="1">Single-pass type I membrane protein</topology>
    </subcellularLocation>
</comment>
<dbReference type="SUPFAM" id="SSF52047">
    <property type="entry name" value="RNI-like"/>
    <property type="match status" value="2"/>
</dbReference>
<protein>
    <submittedName>
        <fullName evidence="16 17">Receptor-like protein 7 isoform X1</fullName>
    </submittedName>
</protein>
<evidence type="ECO:0000313" key="17">
    <source>
        <dbReference type="RefSeq" id="XP_060676063.1"/>
    </source>
</evidence>
<dbReference type="RefSeq" id="XP_060676074.1">
    <property type="nucleotide sequence ID" value="XM_060820091.1"/>
</dbReference>
<evidence type="ECO:0000313" key="15">
    <source>
        <dbReference type="Proteomes" id="UP001652623"/>
    </source>
</evidence>
<dbReference type="RefSeq" id="XP_060676071.1">
    <property type="nucleotide sequence ID" value="XM_060820088.1"/>
</dbReference>
<evidence type="ECO:0000313" key="24">
    <source>
        <dbReference type="RefSeq" id="XP_060676070.1"/>
    </source>
</evidence>
<evidence type="ECO:0000313" key="25">
    <source>
        <dbReference type="RefSeq" id="XP_060676071.1"/>
    </source>
</evidence>
<evidence type="ECO:0000256" key="3">
    <source>
        <dbReference type="ARBA" id="ARBA00022475"/>
    </source>
</evidence>
<feature type="domain" description="Leucine-rich repeat-containing N-terminal plant-type" evidence="14">
    <location>
        <begin position="33"/>
        <end position="51"/>
    </location>
</feature>
<keyword evidence="9 12" id="KW-0472">Membrane</keyword>
<evidence type="ECO:0000313" key="16">
    <source>
        <dbReference type="RefSeq" id="XP_060676061.1"/>
    </source>
</evidence>
<dbReference type="PANTHER" id="PTHR48061:SF46">
    <property type="entry name" value="LEUCINE-RICH REPEAT-CONTAINING N-TERMINAL PLANT-TYPE DOMAIN-CONTAINING PROTEIN"/>
    <property type="match status" value="1"/>
</dbReference>
<feature type="domain" description="Leucine-rich repeat-containing N-terminal plant-type" evidence="14">
    <location>
        <begin position="67"/>
        <end position="88"/>
    </location>
</feature>
<keyword evidence="6 13" id="KW-0732">Signal</keyword>
<comment type="similarity">
    <text evidence="2">Belongs to the RLP family.</text>
</comment>
<keyword evidence="8 12" id="KW-1133">Transmembrane helix</keyword>
<evidence type="ECO:0000313" key="23">
    <source>
        <dbReference type="RefSeq" id="XP_060676069.1"/>
    </source>
</evidence>
<keyword evidence="5 12" id="KW-0812">Transmembrane</keyword>
<dbReference type="SMART" id="SM00369">
    <property type="entry name" value="LRR_TYP"/>
    <property type="match status" value="8"/>
</dbReference>
<feature type="transmembrane region" description="Helical" evidence="12">
    <location>
        <begin position="953"/>
        <end position="975"/>
    </location>
</feature>
<evidence type="ECO:0000313" key="19">
    <source>
        <dbReference type="RefSeq" id="XP_060676065.1"/>
    </source>
</evidence>
<dbReference type="RefSeq" id="XP_060676069.1">
    <property type="nucleotide sequence ID" value="XM_060820086.1"/>
</dbReference>
<accession>A0ABM4AH55</accession>
<evidence type="ECO:0000313" key="18">
    <source>
        <dbReference type="RefSeq" id="XP_060676064.1"/>
    </source>
</evidence>
<dbReference type="PANTHER" id="PTHR48061">
    <property type="entry name" value="LEUCINE-RICH REPEAT RECEPTOR PROTEIN KINASE EMS1-LIKE-RELATED"/>
    <property type="match status" value="1"/>
</dbReference>
<evidence type="ECO:0000313" key="22">
    <source>
        <dbReference type="RefSeq" id="XP_060676068.1"/>
    </source>
</evidence>
<keyword evidence="15" id="KW-1185">Reference proteome</keyword>
<evidence type="ECO:0000256" key="11">
    <source>
        <dbReference type="ARBA" id="ARBA00023180"/>
    </source>
</evidence>
<dbReference type="InterPro" id="IPR032675">
    <property type="entry name" value="LRR_dom_sf"/>
</dbReference>
<dbReference type="InterPro" id="IPR003591">
    <property type="entry name" value="Leu-rich_rpt_typical-subtyp"/>
</dbReference>
<feature type="signal peptide" evidence="13">
    <location>
        <begin position="1"/>
        <end position="21"/>
    </location>
</feature>
<evidence type="ECO:0000313" key="20">
    <source>
        <dbReference type="RefSeq" id="XP_060676066.1"/>
    </source>
</evidence>
<keyword evidence="4" id="KW-0433">Leucine-rich repeat</keyword>
<keyword evidence="3" id="KW-1003">Cell membrane</keyword>
<evidence type="ECO:0000256" key="6">
    <source>
        <dbReference type="ARBA" id="ARBA00022729"/>
    </source>
</evidence>
<dbReference type="RefSeq" id="XP_060676067.1">
    <property type="nucleotide sequence ID" value="XM_060820084.1"/>
</dbReference>
<dbReference type="GeneID" id="112490889"/>
<dbReference type="Pfam" id="PF13855">
    <property type="entry name" value="LRR_8"/>
    <property type="match status" value="3"/>
</dbReference>
<evidence type="ECO:0000256" key="8">
    <source>
        <dbReference type="ARBA" id="ARBA00022989"/>
    </source>
</evidence>
<keyword evidence="11" id="KW-0325">Glycoprotein</keyword>
<evidence type="ECO:0000256" key="4">
    <source>
        <dbReference type="ARBA" id="ARBA00022614"/>
    </source>
</evidence>
<evidence type="ECO:0000256" key="12">
    <source>
        <dbReference type="SAM" id="Phobius"/>
    </source>
</evidence>
<dbReference type="RefSeq" id="XP_060676066.1">
    <property type="nucleotide sequence ID" value="XM_060820083.1"/>
</dbReference>
<dbReference type="RefSeq" id="XP_060676068.1">
    <property type="nucleotide sequence ID" value="XM_060820085.1"/>
</dbReference>
<proteinExistence type="inferred from homology"/>
<dbReference type="Pfam" id="PF00560">
    <property type="entry name" value="LRR_1"/>
    <property type="match status" value="4"/>
</dbReference>
<gene>
    <name evidence="16 17 18 19 20 21 22 23 24 25 26 27 28" type="primary">LOC112490889</name>
</gene>
<evidence type="ECO:0000256" key="1">
    <source>
        <dbReference type="ARBA" id="ARBA00004251"/>
    </source>
</evidence>
<evidence type="ECO:0000313" key="21">
    <source>
        <dbReference type="RefSeq" id="XP_060676067.1"/>
    </source>
</evidence>
<dbReference type="Proteomes" id="UP001652623">
    <property type="component" value="Chromosome 8"/>
</dbReference>
<dbReference type="PROSITE" id="PS51450">
    <property type="entry name" value="LRR"/>
    <property type="match status" value="2"/>
</dbReference>
<dbReference type="RefSeq" id="XP_060676063.1">
    <property type="nucleotide sequence ID" value="XM_060820080.1"/>
</dbReference>
<keyword evidence="7" id="KW-0677">Repeat</keyword>
<dbReference type="Gene3D" id="3.80.10.10">
    <property type="entry name" value="Ribonuclease Inhibitor"/>
    <property type="match status" value="5"/>
</dbReference>
<dbReference type="Pfam" id="PF13516">
    <property type="entry name" value="LRR_6"/>
    <property type="match status" value="1"/>
</dbReference>
<evidence type="ECO:0000256" key="5">
    <source>
        <dbReference type="ARBA" id="ARBA00022692"/>
    </source>
</evidence>
<dbReference type="InterPro" id="IPR046956">
    <property type="entry name" value="RLP23-like"/>
</dbReference>
<dbReference type="PRINTS" id="PR00019">
    <property type="entry name" value="LEURICHRPT"/>
</dbReference>
<feature type="chain" id="PRO_5045025755" evidence="13">
    <location>
        <begin position="22"/>
        <end position="1017"/>
    </location>
</feature>
<dbReference type="SMART" id="SM00365">
    <property type="entry name" value="LRR_SD22"/>
    <property type="match status" value="7"/>
</dbReference>
<evidence type="ECO:0000313" key="28">
    <source>
        <dbReference type="RefSeq" id="XP_060676074.1"/>
    </source>
</evidence>
<dbReference type="RefSeq" id="XP_060676073.1">
    <property type="nucleotide sequence ID" value="XM_060820090.1"/>
</dbReference>
<dbReference type="RefSeq" id="XP_060676070.1">
    <property type="nucleotide sequence ID" value="XM_060820087.1"/>
</dbReference>
<evidence type="ECO:0000256" key="13">
    <source>
        <dbReference type="SAM" id="SignalP"/>
    </source>
</evidence>
<dbReference type="InterPro" id="IPR001611">
    <property type="entry name" value="Leu-rich_rpt"/>
</dbReference>
<dbReference type="RefSeq" id="XP_060676061.1">
    <property type="nucleotide sequence ID" value="XM_060820078.1"/>
</dbReference>
<sequence length="1017" mass="115006">MGWSSPWLCLLWFLFLSLALSYPSSNSSLCHLHESSALLQFKNSFSIDNFPGYAYCGFDEPEAEASNSKTLSWKNGTDCCTWSGVTCDKTGNVIELDLHCSRLLGIIDSNSSLFLLTHLQSLKLSNNDFQGSQISSQFARFTSLKHLNLSYSNFSGQVPVEVSYLSKLLTLDLSINYGVSLDTSTMRKISTNLTSLRVLKICLVDMISVKPHSLMNLSSSLTYLKLRSSYLQGDFPENIFRLPNLQVLDLGWNEILNGSIPNSNWSSPLRKLRLSVTKFSINFSHLAGTLKSLNELYLRNCKFIGSFPSMFVNITKISVLDLSYNNLNGQVPWFYLNLEKLTYLDLSGNNFSGQLPETVANHSNQNSFLYDSSTEQLLGHVPLNLAILDLCDNLLSGRIPSWLYSIPTLEYLNVQGNQFSGSIEEFQYGSLVHLNLGYNKLHGPFPASIFQQVNLRYLRLPGNKLSGVVDLHQFSKLKNLRRLDLSYNEISVSSNNPMDYTLSNILYILELSSCNMSEFPYSLRASETLGYLDLSYNRIQGNIPKWLWNVGKKNLYHLNLSHNFLTNVEQLPWKYLGLLDLRFNLIQGHLPIPPPSTSYFFISNNQLIGELPSLICSLTFIQVLDLSNNNLNGSIPMCLGNLNHLSVLDLKMNMFDGVIPTTLAKGNSLRNINLNGNRLEGPLPQALLNCRNLEILDLGSNLINDTFPHWLESLPMLQVLILRSNNFHGSIDGPNVRLPFQKLRIMDLSYNQFNGRLPTKYFENLLAMVDEHVDKLRYMGENISYSDNGYYQDSVIVTIKGFDMELEKIQNIFTTIDFSMNNFEGEIPELIGNLKGLKGLNLSHNNISGHIPQSLRNLTNLEWLDLSSNELSGSIPMQLIEMVWLEVLNLSQNRLVGAIPRGNQFDSFGKDAFIWNLGLCGFQLSIECDDRDQQPSPSEGDPLEAANEFDWKFAMLMGYGCGLVIGISVGSMLFSDKRLACFIRKVGGEQWIELLRRQKKNKKKKKKDLFTNKIRNQ</sequence>
<dbReference type="RefSeq" id="XP_060676072.1">
    <property type="nucleotide sequence ID" value="XM_060820089.1"/>
</dbReference>
<dbReference type="RefSeq" id="XP_060676064.1">
    <property type="nucleotide sequence ID" value="XM_060820081.1"/>
</dbReference>
<name>A0ABM4AH55_ZIZJJ</name>
<evidence type="ECO:0000313" key="27">
    <source>
        <dbReference type="RefSeq" id="XP_060676073.1"/>
    </source>
</evidence>
<organism evidence="15 18">
    <name type="scientific">Ziziphus jujuba</name>
    <name type="common">Chinese jujube</name>
    <name type="synonym">Ziziphus sativa</name>
    <dbReference type="NCBI Taxonomy" id="326968"/>
    <lineage>
        <taxon>Eukaryota</taxon>
        <taxon>Viridiplantae</taxon>
        <taxon>Streptophyta</taxon>
        <taxon>Embryophyta</taxon>
        <taxon>Tracheophyta</taxon>
        <taxon>Spermatophyta</taxon>
        <taxon>Magnoliopsida</taxon>
        <taxon>eudicotyledons</taxon>
        <taxon>Gunneridae</taxon>
        <taxon>Pentapetalae</taxon>
        <taxon>rosids</taxon>
        <taxon>fabids</taxon>
        <taxon>Rosales</taxon>
        <taxon>Rhamnaceae</taxon>
        <taxon>Paliureae</taxon>
        <taxon>Ziziphus</taxon>
    </lineage>
</organism>
<reference evidence="16 17" key="1">
    <citation type="submission" date="2025-05" db="UniProtKB">
        <authorList>
            <consortium name="RefSeq"/>
        </authorList>
    </citation>
    <scope>IDENTIFICATION</scope>
    <source>
        <tissue evidence="16 17">Seedling</tissue>
    </source>
</reference>
<evidence type="ECO:0000256" key="10">
    <source>
        <dbReference type="ARBA" id="ARBA00023170"/>
    </source>
</evidence>
<dbReference type="InterPro" id="IPR013210">
    <property type="entry name" value="LRR_N_plant-typ"/>
</dbReference>
<evidence type="ECO:0000259" key="14">
    <source>
        <dbReference type="Pfam" id="PF08263"/>
    </source>
</evidence>
<evidence type="ECO:0000256" key="7">
    <source>
        <dbReference type="ARBA" id="ARBA00022737"/>
    </source>
</evidence>